<comment type="caution">
    <text evidence="2">The sequence shown here is derived from an EMBL/GenBank/DDBJ whole genome shotgun (WGS) entry which is preliminary data.</text>
</comment>
<sequence length="164" mass="17787">MVLCDYDGNIVQGKSKTVNGAGLQIHSAIHKAHPNIHAAVHAHGVNGRAWSAFGRPLDILSQDHCVFYKAHNVYTNFGGVVFDKEEAERLTEALGPDGKGLILQNHGLLTVGQTADEAVYLFCLMERLCDIQLKVEAVHGLKRILVSDEAAEFTKRTAGDPVSS</sequence>
<evidence type="ECO:0000313" key="2">
    <source>
        <dbReference type="EMBL" id="KAL3418899.1"/>
    </source>
</evidence>
<feature type="domain" description="Class II aldolase/adducin N-terminal" evidence="1">
    <location>
        <begin position="1"/>
        <end position="133"/>
    </location>
</feature>
<dbReference type="InterPro" id="IPR036409">
    <property type="entry name" value="Aldolase_II/adducin_N_sf"/>
</dbReference>
<dbReference type="PANTHER" id="PTHR10672">
    <property type="entry name" value="ADDUCIN"/>
    <property type="match status" value="1"/>
</dbReference>
<organism evidence="2 3">
    <name type="scientific">Phlyctema vagabunda</name>
    <dbReference type="NCBI Taxonomy" id="108571"/>
    <lineage>
        <taxon>Eukaryota</taxon>
        <taxon>Fungi</taxon>
        <taxon>Dikarya</taxon>
        <taxon>Ascomycota</taxon>
        <taxon>Pezizomycotina</taxon>
        <taxon>Leotiomycetes</taxon>
        <taxon>Helotiales</taxon>
        <taxon>Dermateaceae</taxon>
        <taxon>Phlyctema</taxon>
    </lineage>
</organism>
<evidence type="ECO:0000313" key="3">
    <source>
        <dbReference type="Proteomes" id="UP001629113"/>
    </source>
</evidence>
<dbReference type="Proteomes" id="UP001629113">
    <property type="component" value="Unassembled WGS sequence"/>
</dbReference>
<dbReference type="SMART" id="SM01007">
    <property type="entry name" value="Aldolase_II"/>
    <property type="match status" value="1"/>
</dbReference>
<dbReference type="PANTHER" id="PTHR10672:SF25">
    <property type="entry name" value="MEIOTICALLY UP-REGULATED GENE 14 PROTEIN"/>
    <property type="match status" value="1"/>
</dbReference>
<gene>
    <name evidence="2" type="ORF">PVAG01_09120</name>
</gene>
<proteinExistence type="predicted"/>
<name>A0ABR4P6G1_9HELO</name>
<protein>
    <submittedName>
        <fullName evidence="2">L-fuculose-phosphate aldolase</fullName>
    </submittedName>
</protein>
<accession>A0ABR4P6G1</accession>
<reference evidence="2 3" key="1">
    <citation type="submission" date="2024-06" db="EMBL/GenBank/DDBJ databases">
        <title>Complete genome of Phlyctema vagabunda strain 19-DSS-EL-015.</title>
        <authorList>
            <person name="Fiorenzani C."/>
        </authorList>
    </citation>
    <scope>NUCLEOTIDE SEQUENCE [LARGE SCALE GENOMIC DNA]</scope>
    <source>
        <strain evidence="2 3">19-DSS-EL-015</strain>
    </source>
</reference>
<dbReference type="Pfam" id="PF00596">
    <property type="entry name" value="Aldolase_II"/>
    <property type="match status" value="1"/>
</dbReference>
<dbReference type="Gene3D" id="3.40.225.10">
    <property type="entry name" value="Class II aldolase/adducin N-terminal domain"/>
    <property type="match status" value="1"/>
</dbReference>
<evidence type="ECO:0000259" key="1">
    <source>
        <dbReference type="SMART" id="SM01007"/>
    </source>
</evidence>
<keyword evidence="3" id="KW-1185">Reference proteome</keyword>
<dbReference type="EMBL" id="JBFCZG010000008">
    <property type="protein sequence ID" value="KAL3418899.1"/>
    <property type="molecule type" value="Genomic_DNA"/>
</dbReference>
<dbReference type="InterPro" id="IPR051017">
    <property type="entry name" value="Aldolase-II_Adducin_sf"/>
</dbReference>
<dbReference type="SUPFAM" id="SSF53639">
    <property type="entry name" value="AraD/HMP-PK domain-like"/>
    <property type="match status" value="1"/>
</dbReference>
<dbReference type="InterPro" id="IPR001303">
    <property type="entry name" value="Aldolase_II/adducin_N"/>
</dbReference>